<dbReference type="InterPro" id="IPR012337">
    <property type="entry name" value="RNaseH-like_sf"/>
</dbReference>
<dbReference type="GO" id="GO:0005634">
    <property type="term" value="C:nucleus"/>
    <property type="evidence" value="ECO:0007669"/>
    <property type="project" value="TreeGrafter"/>
</dbReference>
<keyword evidence="2" id="KW-1185">Reference proteome</keyword>
<sequence length="186" mass="21096">MTSRLLEQRWPVTATLSDPELTRQGKRYLDLKSEQWWSLLEELEQALRPFECATTFISGETYVTVSALPPLVKGLLMSTQNTAFESTPVQAFQVAAAKEITTRWELEMSFTDDAANTSVTAAALDPRFRKLKFLSPEEGLKVQLKVQALTLQRKRSETDQADLQQNANVVQDAASVRFTKFRRPLK</sequence>
<organism evidence="1 2">
    <name type="scientific">Aldrovandia affinis</name>
    <dbReference type="NCBI Taxonomy" id="143900"/>
    <lineage>
        <taxon>Eukaryota</taxon>
        <taxon>Metazoa</taxon>
        <taxon>Chordata</taxon>
        <taxon>Craniata</taxon>
        <taxon>Vertebrata</taxon>
        <taxon>Euteleostomi</taxon>
        <taxon>Actinopterygii</taxon>
        <taxon>Neopterygii</taxon>
        <taxon>Teleostei</taxon>
        <taxon>Notacanthiformes</taxon>
        <taxon>Halosauridae</taxon>
        <taxon>Aldrovandia</taxon>
    </lineage>
</organism>
<dbReference type="PANTHER" id="PTHR46169:SF15">
    <property type="entry name" value="INNER CENTROMERE PROTEIN A-LIKE ISOFORM X1-RELATED"/>
    <property type="match status" value="1"/>
</dbReference>
<reference evidence="1" key="1">
    <citation type="journal article" date="2023" name="Science">
        <title>Genome structures resolve the early diversification of teleost fishes.</title>
        <authorList>
            <person name="Parey E."/>
            <person name="Louis A."/>
            <person name="Montfort J."/>
            <person name="Bouchez O."/>
            <person name="Roques C."/>
            <person name="Iampietro C."/>
            <person name="Lluch J."/>
            <person name="Castinel A."/>
            <person name="Donnadieu C."/>
            <person name="Desvignes T."/>
            <person name="Floi Bucao C."/>
            <person name="Jouanno E."/>
            <person name="Wen M."/>
            <person name="Mejri S."/>
            <person name="Dirks R."/>
            <person name="Jansen H."/>
            <person name="Henkel C."/>
            <person name="Chen W.J."/>
            <person name="Zahm M."/>
            <person name="Cabau C."/>
            <person name="Klopp C."/>
            <person name="Thompson A.W."/>
            <person name="Robinson-Rechavi M."/>
            <person name="Braasch I."/>
            <person name="Lecointre G."/>
            <person name="Bobe J."/>
            <person name="Postlethwait J.H."/>
            <person name="Berthelot C."/>
            <person name="Roest Crollius H."/>
            <person name="Guiguen Y."/>
        </authorList>
    </citation>
    <scope>NUCLEOTIDE SEQUENCE</scope>
    <source>
        <strain evidence="1">NC1722</strain>
    </source>
</reference>
<accession>A0AAD7WPI6</accession>
<dbReference type="InterPro" id="IPR052717">
    <property type="entry name" value="Vacuolar_transposase_reg"/>
</dbReference>
<dbReference type="Proteomes" id="UP001221898">
    <property type="component" value="Unassembled WGS sequence"/>
</dbReference>
<proteinExistence type="predicted"/>
<comment type="caution">
    <text evidence="1">The sequence shown here is derived from an EMBL/GenBank/DDBJ whole genome shotgun (WGS) entry which is preliminary data.</text>
</comment>
<evidence type="ECO:0000313" key="1">
    <source>
        <dbReference type="EMBL" id="KAJ8404562.1"/>
    </source>
</evidence>
<dbReference type="GO" id="GO:0006357">
    <property type="term" value="P:regulation of transcription by RNA polymerase II"/>
    <property type="evidence" value="ECO:0007669"/>
    <property type="project" value="TreeGrafter"/>
</dbReference>
<evidence type="ECO:0000313" key="2">
    <source>
        <dbReference type="Proteomes" id="UP001221898"/>
    </source>
</evidence>
<name>A0AAD7WPI6_9TELE</name>
<dbReference type="SUPFAM" id="SSF53098">
    <property type="entry name" value="Ribonuclease H-like"/>
    <property type="match status" value="1"/>
</dbReference>
<dbReference type="PANTHER" id="PTHR46169">
    <property type="entry name" value="DNA REPLICATION-RELATED ELEMENT FACTOR, ISOFORM A"/>
    <property type="match status" value="1"/>
</dbReference>
<dbReference type="AlphaFoldDB" id="A0AAD7WPI6"/>
<gene>
    <name evidence="1" type="ORF">AAFF_G00338290</name>
</gene>
<protein>
    <submittedName>
        <fullName evidence="1">Uncharacterized protein</fullName>
    </submittedName>
</protein>
<dbReference type="EMBL" id="JAINUG010000053">
    <property type="protein sequence ID" value="KAJ8404562.1"/>
    <property type="molecule type" value="Genomic_DNA"/>
</dbReference>